<dbReference type="PROSITE" id="PS50240">
    <property type="entry name" value="TRYPSIN_DOM"/>
    <property type="match status" value="1"/>
</dbReference>
<keyword evidence="3" id="KW-1015">Disulfide bond</keyword>
<accession>A0A7E5VEQ9</accession>
<dbReference type="OrthoDB" id="6380398at2759"/>
<reference evidence="10" key="1">
    <citation type="submission" date="2025-08" db="UniProtKB">
        <authorList>
            <consortium name="RefSeq"/>
        </authorList>
    </citation>
    <scope>IDENTIFICATION</scope>
</reference>
<sequence>MGTRFNCVLLCLISFVNGKLEPIVVGGSFAHISHFPHSVFMSVHCLEENDIELSWICGGSILNQVITLTAAHCLYGCNQNSTVSVGVGHVHKDYGDHTTVHSYFIHEDYDVTLAINDIALVRLNTKLKFSENVKRIILMKHPPYHEKAQIAGWGITNVSSFLI</sequence>
<dbReference type="GO" id="GO:0004252">
    <property type="term" value="F:serine-type endopeptidase activity"/>
    <property type="evidence" value="ECO:0007669"/>
    <property type="project" value="InterPro"/>
</dbReference>
<dbReference type="InParanoid" id="A0A7E5VEQ9"/>
<evidence type="ECO:0000256" key="2">
    <source>
        <dbReference type="ARBA" id="ARBA00022656"/>
    </source>
</evidence>
<dbReference type="Pfam" id="PF00089">
    <property type="entry name" value="Trypsin"/>
    <property type="match status" value="1"/>
</dbReference>
<dbReference type="SUPFAM" id="SSF50494">
    <property type="entry name" value="Trypsin-like serine proteases"/>
    <property type="match status" value="1"/>
</dbReference>
<dbReference type="GO" id="GO:0005576">
    <property type="term" value="C:extracellular region"/>
    <property type="evidence" value="ECO:0007669"/>
    <property type="project" value="UniProtKB-SubCell"/>
</dbReference>
<evidence type="ECO:0000256" key="4">
    <source>
        <dbReference type="ARBA" id="ARBA00023240"/>
    </source>
</evidence>
<dbReference type="FunFam" id="2.40.10.10:FF:000068">
    <property type="entry name" value="transmembrane protease serine 2"/>
    <property type="match status" value="1"/>
</dbReference>
<dbReference type="GO" id="GO:0090729">
    <property type="term" value="F:toxin activity"/>
    <property type="evidence" value="ECO:0007669"/>
    <property type="project" value="UniProtKB-KW"/>
</dbReference>
<dbReference type="PROSITE" id="PS00134">
    <property type="entry name" value="TRYPSIN_HIS"/>
    <property type="match status" value="1"/>
</dbReference>
<keyword evidence="2" id="KW-0800">Toxin</keyword>
<dbReference type="AlphaFoldDB" id="A0A7E5VEQ9"/>
<organism evidence="9 10">
    <name type="scientific">Trichoplusia ni</name>
    <name type="common">Cabbage looper</name>
    <dbReference type="NCBI Taxonomy" id="7111"/>
    <lineage>
        <taxon>Eukaryota</taxon>
        <taxon>Metazoa</taxon>
        <taxon>Ecdysozoa</taxon>
        <taxon>Arthropoda</taxon>
        <taxon>Hexapoda</taxon>
        <taxon>Insecta</taxon>
        <taxon>Pterygota</taxon>
        <taxon>Neoptera</taxon>
        <taxon>Endopterygota</taxon>
        <taxon>Lepidoptera</taxon>
        <taxon>Glossata</taxon>
        <taxon>Ditrysia</taxon>
        <taxon>Noctuoidea</taxon>
        <taxon>Noctuidae</taxon>
        <taxon>Plusiinae</taxon>
        <taxon>Trichoplusia</taxon>
    </lineage>
</organism>
<dbReference type="SMART" id="SM00020">
    <property type="entry name" value="Tryp_SPc"/>
    <property type="match status" value="1"/>
</dbReference>
<evidence type="ECO:0000313" key="9">
    <source>
        <dbReference type="Proteomes" id="UP000322000"/>
    </source>
</evidence>
<evidence type="ECO:0000256" key="6">
    <source>
        <dbReference type="ARBA" id="ARBA00084094"/>
    </source>
</evidence>
<evidence type="ECO:0000259" key="8">
    <source>
        <dbReference type="PROSITE" id="PS50240"/>
    </source>
</evidence>
<keyword evidence="6" id="KW-1205">Fibrinolytic toxin</keyword>
<protein>
    <submittedName>
        <fullName evidence="10">Trypsin delta-like</fullName>
    </submittedName>
</protein>
<dbReference type="InterPro" id="IPR001314">
    <property type="entry name" value="Peptidase_S1A"/>
</dbReference>
<keyword evidence="9" id="KW-1185">Reference proteome</keyword>
<comment type="function">
    <text evidence="5">Fibrinolytic activity; shows preferential cleavage of Arg-Gly bonds in all three fibrinogen chains. Contact with the caterpillars causes severe bleeding, due the anticoagulant effect of the protein.</text>
</comment>
<feature type="signal peptide" evidence="7">
    <location>
        <begin position="1"/>
        <end position="18"/>
    </location>
</feature>
<dbReference type="InterPro" id="IPR001254">
    <property type="entry name" value="Trypsin_dom"/>
</dbReference>
<evidence type="ECO:0000256" key="7">
    <source>
        <dbReference type="SAM" id="SignalP"/>
    </source>
</evidence>
<evidence type="ECO:0000256" key="1">
    <source>
        <dbReference type="ARBA" id="ARBA00004239"/>
    </source>
</evidence>
<dbReference type="RefSeq" id="XP_026726794.1">
    <property type="nucleotide sequence ID" value="XM_026870993.1"/>
</dbReference>
<keyword evidence="4" id="KW-1199">Hemostasis impairing toxin</keyword>
<dbReference type="InterPro" id="IPR043504">
    <property type="entry name" value="Peptidase_S1_PA_chymotrypsin"/>
</dbReference>
<name>A0A7E5VEQ9_TRINI</name>
<dbReference type="PRINTS" id="PR00722">
    <property type="entry name" value="CHYMOTRYPSIN"/>
</dbReference>
<comment type="subcellular location">
    <subcellularLocation>
        <location evidence="1">Secreted</location>
        <location evidence="1">Extracellular space</location>
    </subcellularLocation>
</comment>
<evidence type="ECO:0000256" key="5">
    <source>
        <dbReference type="ARBA" id="ARBA00055534"/>
    </source>
</evidence>
<keyword evidence="7" id="KW-0732">Signal</keyword>
<gene>
    <name evidence="10" type="primary">LOC113493165</name>
</gene>
<feature type="chain" id="PRO_5028855866" evidence="7">
    <location>
        <begin position="19"/>
        <end position="163"/>
    </location>
</feature>
<dbReference type="GO" id="GO:0006508">
    <property type="term" value="P:proteolysis"/>
    <property type="evidence" value="ECO:0007669"/>
    <property type="project" value="InterPro"/>
</dbReference>
<dbReference type="InterPro" id="IPR009003">
    <property type="entry name" value="Peptidase_S1_PA"/>
</dbReference>
<feature type="domain" description="Peptidase S1" evidence="8">
    <location>
        <begin position="24"/>
        <end position="163"/>
    </location>
</feature>
<dbReference type="PANTHER" id="PTHR24252">
    <property type="entry name" value="ACROSIN-RELATED"/>
    <property type="match status" value="1"/>
</dbReference>
<proteinExistence type="predicted"/>
<dbReference type="Proteomes" id="UP000322000">
    <property type="component" value="Chromosome 4"/>
</dbReference>
<dbReference type="Gene3D" id="2.40.10.10">
    <property type="entry name" value="Trypsin-like serine proteases"/>
    <property type="match status" value="1"/>
</dbReference>
<dbReference type="KEGG" id="tnl:113493165"/>
<dbReference type="PANTHER" id="PTHR24252:SF7">
    <property type="entry name" value="HYALIN"/>
    <property type="match status" value="1"/>
</dbReference>
<evidence type="ECO:0000256" key="3">
    <source>
        <dbReference type="ARBA" id="ARBA00023157"/>
    </source>
</evidence>
<evidence type="ECO:0000313" key="10">
    <source>
        <dbReference type="RefSeq" id="XP_026726794.1"/>
    </source>
</evidence>
<dbReference type="InterPro" id="IPR018114">
    <property type="entry name" value="TRYPSIN_HIS"/>
</dbReference>
<dbReference type="GeneID" id="113493165"/>